<dbReference type="STRING" id="1561998.A0A1I7TY14"/>
<evidence type="ECO:0000256" key="1">
    <source>
        <dbReference type="SAM" id="Phobius"/>
    </source>
</evidence>
<dbReference type="eggNOG" id="ENOG502TGYT">
    <property type="taxonomic scope" value="Eukaryota"/>
</dbReference>
<dbReference type="WBParaSite" id="Csp11.Scaffold629.g12935.t1">
    <property type="protein sequence ID" value="Csp11.Scaffold629.g12935.t1"/>
    <property type="gene ID" value="Csp11.Scaffold629.g12935"/>
</dbReference>
<keyword evidence="2" id="KW-1185">Reference proteome</keyword>
<sequence length="252" mass="28334">MDFILSDFNMSLTYFLMNGFQLNAELYGCPEDPELRPYGVRRPFWGVYFFFSGIFILALYIICFIAIATSDLMRTPAYKTMIVLGIYDIPSTCIHSVATGIFGYSGISFCDFPRMIFIFGSIGLGSWMGCCISSLTYMSWFFDPKVGKDPKLYINLAHTFNNGFMALGTVLFYGYLALLALNKFGENTVQLSKYQINVSNLIMIGSVCIVYLTLNRSIRRSVSEMILPQTAIGPMVTLSTGSQIFVSQIQMM</sequence>
<feature type="transmembrane region" description="Helical" evidence="1">
    <location>
        <begin position="81"/>
        <end position="104"/>
    </location>
</feature>
<keyword evidence="1" id="KW-0812">Transmembrane</keyword>
<accession>A0A1I7TY14</accession>
<evidence type="ECO:0000313" key="2">
    <source>
        <dbReference type="Proteomes" id="UP000095282"/>
    </source>
</evidence>
<feature type="transmembrane region" description="Helical" evidence="1">
    <location>
        <begin position="116"/>
        <end position="142"/>
    </location>
</feature>
<keyword evidence="1" id="KW-0472">Membrane</keyword>
<protein>
    <submittedName>
        <fullName evidence="3">Transmembrane protein 144</fullName>
    </submittedName>
</protein>
<dbReference type="InterPro" id="IPR019425">
    <property type="entry name" value="7TM_GPCR_serpentine_rcpt_Srt"/>
</dbReference>
<reference evidence="3" key="1">
    <citation type="submission" date="2016-11" db="UniProtKB">
        <authorList>
            <consortium name="WormBaseParasite"/>
        </authorList>
    </citation>
    <scope>IDENTIFICATION</scope>
</reference>
<dbReference type="Pfam" id="PF10321">
    <property type="entry name" value="7TM_GPCR_Srt"/>
    <property type="match status" value="1"/>
</dbReference>
<proteinExistence type="predicted"/>
<dbReference type="PANTHER" id="PTHR23021">
    <property type="entry name" value="SERPENTINE RECEPTOR, CLASS T"/>
    <property type="match status" value="1"/>
</dbReference>
<evidence type="ECO:0000313" key="3">
    <source>
        <dbReference type="WBParaSite" id="Csp11.Scaffold629.g12935.t1"/>
    </source>
</evidence>
<organism evidence="2 3">
    <name type="scientific">Caenorhabditis tropicalis</name>
    <dbReference type="NCBI Taxonomy" id="1561998"/>
    <lineage>
        <taxon>Eukaryota</taxon>
        <taxon>Metazoa</taxon>
        <taxon>Ecdysozoa</taxon>
        <taxon>Nematoda</taxon>
        <taxon>Chromadorea</taxon>
        <taxon>Rhabditida</taxon>
        <taxon>Rhabditina</taxon>
        <taxon>Rhabditomorpha</taxon>
        <taxon>Rhabditoidea</taxon>
        <taxon>Rhabditidae</taxon>
        <taxon>Peloderinae</taxon>
        <taxon>Caenorhabditis</taxon>
    </lineage>
</organism>
<name>A0A1I7TY14_9PELO</name>
<keyword evidence="1" id="KW-1133">Transmembrane helix</keyword>
<dbReference type="Proteomes" id="UP000095282">
    <property type="component" value="Unplaced"/>
</dbReference>
<feature type="transmembrane region" description="Helical" evidence="1">
    <location>
        <begin position="163"/>
        <end position="182"/>
    </location>
</feature>
<dbReference type="SUPFAM" id="SSF81321">
    <property type="entry name" value="Family A G protein-coupled receptor-like"/>
    <property type="match status" value="1"/>
</dbReference>
<dbReference type="AlphaFoldDB" id="A0A1I7TY14"/>
<dbReference type="PANTHER" id="PTHR23021:SF38">
    <property type="entry name" value="SERPENTINE RECEPTOR, CLASS T"/>
    <property type="match status" value="1"/>
</dbReference>
<feature type="transmembrane region" description="Helical" evidence="1">
    <location>
        <begin position="45"/>
        <end position="69"/>
    </location>
</feature>
<feature type="transmembrane region" description="Helical" evidence="1">
    <location>
        <begin position="194"/>
        <end position="214"/>
    </location>
</feature>